<keyword evidence="5 7" id="KW-0472">Membrane</keyword>
<proteinExistence type="inferred from homology"/>
<dbReference type="PANTHER" id="PTHR32322">
    <property type="entry name" value="INNER MEMBRANE TRANSPORTER"/>
    <property type="match status" value="1"/>
</dbReference>
<organism evidence="9 10">
    <name type="scientific">Nocardia testacea</name>
    <dbReference type="NCBI Taxonomy" id="248551"/>
    <lineage>
        <taxon>Bacteria</taxon>
        <taxon>Bacillati</taxon>
        <taxon>Actinomycetota</taxon>
        <taxon>Actinomycetes</taxon>
        <taxon>Mycobacteriales</taxon>
        <taxon>Nocardiaceae</taxon>
        <taxon>Nocardia</taxon>
    </lineage>
</organism>
<feature type="transmembrane region" description="Helical" evidence="7">
    <location>
        <begin position="166"/>
        <end position="189"/>
    </location>
</feature>
<keyword evidence="3 7" id="KW-0812">Transmembrane</keyword>
<feature type="transmembrane region" description="Helical" evidence="7">
    <location>
        <begin position="195"/>
        <end position="213"/>
    </location>
</feature>
<dbReference type="Pfam" id="PF00892">
    <property type="entry name" value="EamA"/>
    <property type="match status" value="2"/>
</dbReference>
<gene>
    <name evidence="9" type="ORF">ACH49Z_12330</name>
</gene>
<evidence type="ECO:0000256" key="7">
    <source>
        <dbReference type="SAM" id="Phobius"/>
    </source>
</evidence>
<feature type="transmembrane region" description="Helical" evidence="7">
    <location>
        <begin position="135"/>
        <end position="154"/>
    </location>
</feature>
<feature type="transmembrane region" description="Helical" evidence="7">
    <location>
        <begin position="251"/>
        <end position="270"/>
    </location>
</feature>
<dbReference type="InterPro" id="IPR000620">
    <property type="entry name" value="EamA_dom"/>
</dbReference>
<reference evidence="9 10" key="1">
    <citation type="submission" date="2024-10" db="EMBL/GenBank/DDBJ databases">
        <title>The Natural Products Discovery Center: Release of the First 8490 Sequenced Strains for Exploring Actinobacteria Biosynthetic Diversity.</title>
        <authorList>
            <person name="Kalkreuter E."/>
            <person name="Kautsar S.A."/>
            <person name="Yang D."/>
            <person name="Bader C.D."/>
            <person name="Teijaro C.N."/>
            <person name="Fluegel L."/>
            <person name="Davis C.M."/>
            <person name="Simpson J.R."/>
            <person name="Lauterbach L."/>
            <person name="Steele A.D."/>
            <person name="Gui C."/>
            <person name="Meng S."/>
            <person name="Li G."/>
            <person name="Viehrig K."/>
            <person name="Ye F."/>
            <person name="Su P."/>
            <person name="Kiefer A.F."/>
            <person name="Nichols A."/>
            <person name="Cepeda A.J."/>
            <person name="Yan W."/>
            <person name="Fan B."/>
            <person name="Jiang Y."/>
            <person name="Adhikari A."/>
            <person name="Zheng C.-J."/>
            <person name="Schuster L."/>
            <person name="Cowan T.M."/>
            <person name="Smanski M.J."/>
            <person name="Chevrette M.G."/>
            <person name="De Carvalho L.P.S."/>
            <person name="Shen B."/>
        </authorList>
    </citation>
    <scope>NUCLEOTIDE SEQUENCE [LARGE SCALE GENOMIC DNA]</scope>
    <source>
        <strain evidence="9 10">NPDC019377</strain>
    </source>
</reference>
<keyword evidence="4 7" id="KW-1133">Transmembrane helix</keyword>
<dbReference type="InterPro" id="IPR050638">
    <property type="entry name" value="AA-Vitamin_Transporters"/>
</dbReference>
<dbReference type="PANTHER" id="PTHR32322:SF2">
    <property type="entry name" value="EAMA DOMAIN-CONTAINING PROTEIN"/>
    <property type="match status" value="1"/>
</dbReference>
<keyword evidence="10" id="KW-1185">Reference proteome</keyword>
<comment type="caution">
    <text evidence="9">The sequence shown here is derived from an EMBL/GenBank/DDBJ whole genome shotgun (WGS) entry which is preliminary data.</text>
</comment>
<dbReference type="InterPro" id="IPR037185">
    <property type="entry name" value="EmrE-like"/>
</dbReference>
<sequence>MIPAPFLVLTATVCTQSGQAFGKHLFDRLDPLGVLGLRLGIAAVVVVVAFRPHRMPRTASQIATVVGLGVAIAGMNLIYPALQYLPLGVASTIQLLGPLTVAVAGSRSARDLAVVALVACGLWLIRDPASGQLPWLGFLLAGMSAAAMASYLLLSRALAATLGHSALAIALPVAACVGLSAGLASNGVAVAQPRILALGAAVAILSAVIPYSLEMAALKHIPAGTAGILLSLEPVVAALAGLLVLGETLSAPQWFAITCICAATVVAVGWTGRGGDTGPDEPATGPRGAALDR</sequence>
<evidence type="ECO:0000259" key="8">
    <source>
        <dbReference type="Pfam" id="PF00892"/>
    </source>
</evidence>
<accession>A0ABW7VYR8</accession>
<feature type="domain" description="EamA" evidence="8">
    <location>
        <begin position="136"/>
        <end position="267"/>
    </location>
</feature>
<dbReference type="SUPFAM" id="SSF103481">
    <property type="entry name" value="Multidrug resistance efflux transporter EmrE"/>
    <property type="match status" value="1"/>
</dbReference>
<feature type="domain" description="EamA" evidence="8">
    <location>
        <begin position="6"/>
        <end position="105"/>
    </location>
</feature>
<feature type="region of interest" description="Disordered" evidence="6">
    <location>
        <begin position="274"/>
        <end position="293"/>
    </location>
</feature>
<comment type="similarity">
    <text evidence="2">Belongs to the EamA transporter family.</text>
</comment>
<evidence type="ECO:0000256" key="6">
    <source>
        <dbReference type="SAM" id="MobiDB-lite"/>
    </source>
</evidence>
<comment type="subcellular location">
    <subcellularLocation>
        <location evidence="1">Membrane</location>
        <topology evidence="1">Multi-pass membrane protein</topology>
    </subcellularLocation>
</comment>
<evidence type="ECO:0000256" key="2">
    <source>
        <dbReference type="ARBA" id="ARBA00007362"/>
    </source>
</evidence>
<dbReference type="Gene3D" id="1.10.3730.20">
    <property type="match status" value="1"/>
</dbReference>
<feature type="transmembrane region" description="Helical" evidence="7">
    <location>
        <begin position="32"/>
        <end position="50"/>
    </location>
</feature>
<feature type="transmembrane region" description="Helical" evidence="7">
    <location>
        <begin position="225"/>
        <end position="245"/>
    </location>
</feature>
<dbReference type="EMBL" id="JBIRYL010000001">
    <property type="protein sequence ID" value="MFI2230628.1"/>
    <property type="molecule type" value="Genomic_DNA"/>
</dbReference>
<evidence type="ECO:0000313" key="10">
    <source>
        <dbReference type="Proteomes" id="UP001611494"/>
    </source>
</evidence>
<evidence type="ECO:0000313" key="9">
    <source>
        <dbReference type="EMBL" id="MFI2230628.1"/>
    </source>
</evidence>
<feature type="transmembrane region" description="Helical" evidence="7">
    <location>
        <begin position="62"/>
        <end position="79"/>
    </location>
</feature>
<dbReference type="Proteomes" id="UP001611494">
    <property type="component" value="Unassembled WGS sequence"/>
</dbReference>
<protein>
    <submittedName>
        <fullName evidence="9">EamA family transporter</fullName>
    </submittedName>
</protein>
<evidence type="ECO:0000256" key="5">
    <source>
        <dbReference type="ARBA" id="ARBA00023136"/>
    </source>
</evidence>
<evidence type="ECO:0000256" key="3">
    <source>
        <dbReference type="ARBA" id="ARBA00022692"/>
    </source>
</evidence>
<dbReference type="RefSeq" id="WP_397061969.1">
    <property type="nucleotide sequence ID" value="NZ_JBIRYL010000001.1"/>
</dbReference>
<evidence type="ECO:0000256" key="1">
    <source>
        <dbReference type="ARBA" id="ARBA00004141"/>
    </source>
</evidence>
<evidence type="ECO:0000256" key="4">
    <source>
        <dbReference type="ARBA" id="ARBA00022989"/>
    </source>
</evidence>
<name>A0ABW7VYR8_9NOCA</name>